<dbReference type="FunFam" id="3.30.300.30:FF:000010">
    <property type="entry name" value="Enterobactin synthetase component F"/>
    <property type="match status" value="1"/>
</dbReference>
<dbReference type="SUPFAM" id="SSF52777">
    <property type="entry name" value="CoA-dependent acyltransferases"/>
    <property type="match status" value="3"/>
</dbReference>
<evidence type="ECO:0000256" key="3">
    <source>
        <dbReference type="ARBA" id="ARBA00022450"/>
    </source>
</evidence>
<name>A0AAP2DFZ0_9BACT</name>
<dbReference type="Pfam" id="PF00501">
    <property type="entry name" value="AMP-binding"/>
    <property type="match status" value="2"/>
</dbReference>
<dbReference type="GO" id="GO:0031177">
    <property type="term" value="F:phosphopantetheine binding"/>
    <property type="evidence" value="ECO:0007669"/>
    <property type="project" value="InterPro"/>
</dbReference>
<dbReference type="Gene3D" id="1.10.1200.10">
    <property type="entry name" value="ACP-like"/>
    <property type="match status" value="2"/>
</dbReference>
<reference evidence="6 7" key="1">
    <citation type="submission" date="2021-05" db="EMBL/GenBank/DDBJ databases">
        <title>A Polyphasic approach of four new species of the genus Ohtaekwangia: Ohtaekwangia histidinii sp. nov., Ohtaekwangia cretensis sp. nov., Ohtaekwangia indiensis sp. nov., Ohtaekwangia reichenbachii sp. nov. from diverse environment.</title>
        <authorList>
            <person name="Octaviana S."/>
        </authorList>
    </citation>
    <scope>NUCLEOTIDE SEQUENCE [LARGE SCALE GENOMIC DNA]</scope>
    <source>
        <strain evidence="6 7">PWU4</strain>
    </source>
</reference>
<dbReference type="InterPro" id="IPR036736">
    <property type="entry name" value="ACP-like_sf"/>
</dbReference>
<dbReference type="Gene3D" id="3.30.559.10">
    <property type="entry name" value="Chloramphenicol acetyltransferase-like domain"/>
    <property type="match status" value="1"/>
</dbReference>
<dbReference type="GO" id="GO:0005829">
    <property type="term" value="C:cytosol"/>
    <property type="evidence" value="ECO:0007669"/>
    <property type="project" value="TreeGrafter"/>
</dbReference>
<protein>
    <submittedName>
        <fullName evidence="6">Amino acid adenylation domain-containing protein</fullName>
    </submittedName>
</protein>
<dbReference type="InterPro" id="IPR020459">
    <property type="entry name" value="AMP-binding"/>
</dbReference>
<dbReference type="FunFam" id="1.10.1200.10:FF:000005">
    <property type="entry name" value="Nonribosomal peptide synthetase 1"/>
    <property type="match status" value="1"/>
</dbReference>
<dbReference type="InterPro" id="IPR023213">
    <property type="entry name" value="CAT-like_dom_sf"/>
</dbReference>
<dbReference type="PANTHER" id="PTHR45527">
    <property type="entry name" value="NONRIBOSOMAL PEPTIDE SYNTHETASE"/>
    <property type="match status" value="1"/>
</dbReference>
<dbReference type="SMART" id="SM00823">
    <property type="entry name" value="PKS_PP"/>
    <property type="match status" value="2"/>
</dbReference>
<dbReference type="PANTHER" id="PTHR45527:SF1">
    <property type="entry name" value="FATTY ACID SYNTHASE"/>
    <property type="match status" value="1"/>
</dbReference>
<feature type="domain" description="Carrier" evidence="5">
    <location>
        <begin position="1824"/>
        <end position="1901"/>
    </location>
</feature>
<dbReference type="InterPro" id="IPR009081">
    <property type="entry name" value="PP-bd_ACP"/>
</dbReference>
<dbReference type="InterPro" id="IPR000873">
    <property type="entry name" value="AMP-dep_synth/lig_dom"/>
</dbReference>
<dbReference type="InterPro" id="IPR010071">
    <property type="entry name" value="AA_adenyl_dom"/>
</dbReference>
<dbReference type="CDD" id="cd05930">
    <property type="entry name" value="A_NRPS"/>
    <property type="match status" value="2"/>
</dbReference>
<dbReference type="Gene3D" id="3.40.50.980">
    <property type="match status" value="4"/>
</dbReference>
<dbReference type="FunFam" id="3.40.50.980:FF:000001">
    <property type="entry name" value="Non-ribosomal peptide synthetase"/>
    <property type="match status" value="2"/>
</dbReference>
<dbReference type="SUPFAM" id="SSF47336">
    <property type="entry name" value="ACP-like"/>
    <property type="match status" value="2"/>
</dbReference>
<dbReference type="Pfam" id="PF00668">
    <property type="entry name" value="Condensation"/>
    <property type="match status" value="1"/>
</dbReference>
<dbReference type="Gene3D" id="3.30.559.30">
    <property type="entry name" value="Nonribosomal peptide synthetase, condensation domain"/>
    <property type="match status" value="2"/>
</dbReference>
<dbReference type="GO" id="GO:0003824">
    <property type="term" value="F:catalytic activity"/>
    <property type="evidence" value="ECO:0007669"/>
    <property type="project" value="InterPro"/>
</dbReference>
<proteinExistence type="inferred from homology"/>
<gene>
    <name evidence="6" type="ORF">KK083_01045</name>
</gene>
<keyword evidence="7" id="KW-1185">Reference proteome</keyword>
<dbReference type="Gene3D" id="3.30.300.30">
    <property type="match status" value="2"/>
</dbReference>
<dbReference type="Proteomes" id="UP001319200">
    <property type="component" value="Unassembled WGS sequence"/>
</dbReference>
<evidence type="ECO:0000256" key="4">
    <source>
        <dbReference type="ARBA" id="ARBA00022553"/>
    </source>
</evidence>
<dbReference type="GO" id="GO:0044550">
    <property type="term" value="P:secondary metabolite biosynthetic process"/>
    <property type="evidence" value="ECO:0007669"/>
    <property type="project" value="TreeGrafter"/>
</dbReference>
<organism evidence="6 7">
    <name type="scientific">Chryseosolibacter histidini</name>
    <dbReference type="NCBI Taxonomy" id="2782349"/>
    <lineage>
        <taxon>Bacteria</taxon>
        <taxon>Pseudomonadati</taxon>
        <taxon>Bacteroidota</taxon>
        <taxon>Cytophagia</taxon>
        <taxon>Cytophagales</taxon>
        <taxon>Chryseotaleaceae</taxon>
        <taxon>Chryseosolibacter</taxon>
    </lineage>
</organism>
<evidence type="ECO:0000259" key="5">
    <source>
        <dbReference type="PROSITE" id="PS50075"/>
    </source>
</evidence>
<keyword evidence="4" id="KW-0597">Phosphoprotein</keyword>
<accession>A0AAP2DFZ0</accession>
<dbReference type="GO" id="GO:0043041">
    <property type="term" value="P:amino acid activation for nonribosomal peptide biosynthetic process"/>
    <property type="evidence" value="ECO:0007669"/>
    <property type="project" value="TreeGrafter"/>
</dbReference>
<dbReference type="InterPro" id="IPR020845">
    <property type="entry name" value="AMP-binding_CS"/>
</dbReference>
<dbReference type="RefSeq" id="WP_254159334.1">
    <property type="nucleotide sequence ID" value="NZ_JAHESF010000001.1"/>
</dbReference>
<dbReference type="Pfam" id="PF13193">
    <property type="entry name" value="AMP-binding_C"/>
    <property type="match status" value="2"/>
</dbReference>
<dbReference type="NCBIfam" id="NF003417">
    <property type="entry name" value="PRK04813.1"/>
    <property type="match status" value="2"/>
</dbReference>
<dbReference type="Gene3D" id="2.30.38.10">
    <property type="entry name" value="Luciferase, Domain 3"/>
    <property type="match status" value="2"/>
</dbReference>
<dbReference type="InterPro" id="IPR020806">
    <property type="entry name" value="PKS_PP-bd"/>
</dbReference>
<dbReference type="InterPro" id="IPR025110">
    <property type="entry name" value="AMP-bd_C"/>
</dbReference>
<dbReference type="PRINTS" id="PR00154">
    <property type="entry name" value="AMPBINDING"/>
</dbReference>
<evidence type="ECO:0000313" key="7">
    <source>
        <dbReference type="Proteomes" id="UP001319200"/>
    </source>
</evidence>
<comment type="caution">
    <text evidence="6">The sequence shown here is derived from an EMBL/GenBank/DDBJ whole genome shotgun (WGS) entry which is preliminary data.</text>
</comment>
<keyword evidence="3" id="KW-0596">Phosphopantetheine</keyword>
<evidence type="ECO:0000313" key="6">
    <source>
        <dbReference type="EMBL" id="MBT1695441.1"/>
    </source>
</evidence>
<dbReference type="InterPro" id="IPR045851">
    <property type="entry name" value="AMP-bd_C_sf"/>
</dbReference>
<dbReference type="PROSITE" id="PS00455">
    <property type="entry name" value="AMP_BINDING"/>
    <property type="match status" value="2"/>
</dbReference>
<comment type="similarity">
    <text evidence="2">Belongs to the ATP-dependent AMP-binding enzyme family.</text>
</comment>
<evidence type="ECO:0000256" key="1">
    <source>
        <dbReference type="ARBA" id="ARBA00001957"/>
    </source>
</evidence>
<dbReference type="EMBL" id="JAHESF010000001">
    <property type="protein sequence ID" value="MBT1695441.1"/>
    <property type="molecule type" value="Genomic_DNA"/>
</dbReference>
<comment type="cofactor">
    <cofactor evidence="1">
        <name>pantetheine 4'-phosphate</name>
        <dbReference type="ChEBI" id="CHEBI:47942"/>
    </cofactor>
</comment>
<evidence type="ECO:0000256" key="2">
    <source>
        <dbReference type="ARBA" id="ARBA00006432"/>
    </source>
</evidence>
<dbReference type="NCBIfam" id="TIGR01733">
    <property type="entry name" value="AA-adenyl-dom"/>
    <property type="match status" value="2"/>
</dbReference>
<feature type="domain" description="Carrier" evidence="5">
    <location>
        <begin position="776"/>
        <end position="853"/>
    </location>
</feature>
<dbReference type="PROSITE" id="PS50075">
    <property type="entry name" value="CARRIER"/>
    <property type="match status" value="2"/>
</dbReference>
<dbReference type="Pfam" id="PF00550">
    <property type="entry name" value="PP-binding"/>
    <property type="match status" value="2"/>
</dbReference>
<dbReference type="CDD" id="cd19531">
    <property type="entry name" value="LCL_NRPS-like"/>
    <property type="match status" value="1"/>
</dbReference>
<dbReference type="InterPro" id="IPR001242">
    <property type="entry name" value="Condensation_dom"/>
</dbReference>
<dbReference type="SUPFAM" id="SSF56801">
    <property type="entry name" value="Acetyl-CoA synthetase-like"/>
    <property type="match status" value="2"/>
</dbReference>
<sequence length="1919" mass="216574">MIEESTLNLKALKVNQNIASRNYWKNRFSDFEFRTYFEHIQLTQRPLDHKRPGACQSKASAGLYQDLCEIAPSDNARHLILLSALGIFISKYASTDDVCVFSLPYTNDAKREHNLMPVRMNGFAGTDFRTFLSQLKQNMLQDLKHRHYPVEKIFSLEVLEHASPVGMLLEGKHPSQAFDVLQPGMLFCFKIQDALALTLRYDQNTHDEKYVSLLPGLYFSLLGNLVRDVKKSIEAVELISEQERSRIINEFNDTDSKYDRSESVIEMFESRVEKNPFSTALESGGQAISFHNLNIEVNKLSHYLYQAGVRPNEPVAILLRRSVDFVVSVLAVLKVGGVYLPIDPDYPGERINYLLKDSHAGFLITHDELLAATTIQTSVVKIALDTNRKEIQACPILNPGRKNGGSIYVIYTSGSTGKPKGVIGTQVGLLNRLRWGWHKYPYTAGEVCSQKTSLSFVDHVAEMFSPLLMGVPLAVIDAEDVMDVNKLVHCITGRKISRITLVPSLLQALIQVVREKKIEITTLQYVFCSGENLPLPLAREFFEVFPSVKLVNIYGSTEVSADVTAYTVNDMFHAEEQTSLYVENRKVPIGTPMFNTRILILDRNDRLMPIGVPGEICVSGDAVAPGYLNGQELTASRMTDNPFFRKQKMYRTGDLGRWLPDGNIEYLGRLDHEVKIRGFRIRLGEIEDALRTLTAIHKVAVVARGMEGDQQLVAYYVSETDLRSSDLRLYLSGKLPGYMVPSHYIRLQQLPLTPSGKTDRHALPEPEIRAGEDYQAPSDETEKKLVSIWADVLRLEAPVISVTASFFELGGHSLRAMSLVNKIQEVFGITISIREVFDRKDIRSLGRLLRTSERSVISRLKRAESREYYELSIAQQRVYYFYELDKLSLAFNLPAVTRIEGPLDMEKLRSVFMQLVNRHETLHASFRIVNDKPAQFIHKDFTLPIEEFQCTEDGLDSIIHQFIRPFDLSQAPLFRVGLVQTAQQVHYLMVDMHHIISDGASIGLLINDFMLLYNDVPLLPLELDYKDYAMWQQSAGYQNKIARQKDFWVKQFSEAIVPLDLPIDFARPTTTEGGTFAFALSADETRQLRAIAEKEVATISMIILSVLNILLGKMANQEDVVVGMAVAGREQFELEGMIGMFPVVLPLRTYPKAELSFREFLTSLKATFLSSFDNQSYQYEELAKELNLERTTARNPWFDVMYLYQNFERSSLAIPGVVVTPYKEQNTVAYEKLNLTVIENRDQLCFRLVYATALFKKETMERLAKYFRHIVNVVIRDTGVRIADIEMTEGDNRAYVAHAGNNRKSIARDKGFSALFRDQVSRTPLNIAVRHNDSALTYEALSRESVHLASRLKARGVAPDRNVALLLPRGIGMLTSILAVFHAGGAYVPVDVDFPLQRIQEILSGCRPQVVIVSAETLHLIDGIKGIHEMMEVICIDPPDEANKKLIEPVQQQGDDLAYIIYTSGTTGKPKGVMIHQLGMINHLHAMIDILKVDEKDVIAQTASPCFDISVWQFLTALVTGATTCIIDKEKIMEPAVLVETLQREGVTIFQAVPSLLATFLDEVPEGSRKLEKLRWMIPTGESLTAPLAKKWYSYYPHIPLLNAYGPAEASDDVTTYVVAPPEEGQLAVPIGTPIQNMQVYIVNDSMKICPVGVKGEICVAGIGVGKGYWRDEEKTRSAFVSNPFVQTENDPDYATLYKTGDIGYYLPDGSIMCCGRRDDQVKIRGYRIELNEVEGQLLQHDMIQEVTVQAKESDGIRYLVAYYAAPEEIAPADIEKFLADRLPQYMIPSYYVRLAKLPLTPNGKLDRRALPEPDIKTEMQYVAPANEMEERLAVVWSSVLKLDADRIGVESSFFTMGGHSLSAIILLNRVYKEFQVKVLLKEFFMKPTIRFTAEYIETHRWLQAAPSVEAVDATEVII</sequence>